<evidence type="ECO:0000256" key="3">
    <source>
        <dbReference type="ARBA" id="ARBA00022723"/>
    </source>
</evidence>
<dbReference type="GO" id="GO:0046872">
    <property type="term" value="F:metal ion binding"/>
    <property type="evidence" value="ECO:0007669"/>
    <property type="project" value="UniProtKB-KW"/>
</dbReference>
<dbReference type="InterPro" id="IPR004452">
    <property type="entry name" value="LutB/LldF"/>
</dbReference>
<keyword evidence="3" id="KW-0479">Metal-binding</keyword>
<dbReference type="PANTHER" id="PTHR47153:SF2">
    <property type="entry name" value="LACTATE UTILIZATION PROTEIN B"/>
    <property type="match status" value="1"/>
</dbReference>
<evidence type="ECO:0000256" key="1">
    <source>
        <dbReference type="ARBA" id="ARBA00022448"/>
    </source>
</evidence>
<evidence type="ECO:0000256" key="5">
    <source>
        <dbReference type="ARBA" id="ARBA00022982"/>
    </source>
</evidence>
<dbReference type="GO" id="GO:0051539">
    <property type="term" value="F:4 iron, 4 sulfur cluster binding"/>
    <property type="evidence" value="ECO:0007669"/>
    <property type="project" value="UniProtKB-KW"/>
</dbReference>
<evidence type="ECO:0000256" key="2">
    <source>
        <dbReference type="ARBA" id="ARBA00022485"/>
    </source>
</evidence>
<dbReference type="PROSITE" id="PS00198">
    <property type="entry name" value="4FE4S_FER_1"/>
    <property type="match status" value="1"/>
</dbReference>
<sequence>MRQQSHLFKETAKQALADPTLKIALNRTTGLLQRRRAQVIDEFPEYAEARAAAEKIKTHTLEHMAHYLAQFEANAIAAGAQVHWARTPKEASEIVIRICREAGATSATRVKSMLGEEIGLPDALSEAGIERVETDLAEHIIQLAGDPPSHIVMPAMHKTHEQVAELFREKHAEPSEDDDVTSLVESARRELRQKFLGADVGISGANFLIAENGSIVTVTNEGNAELTVTPPKTHIVTAGIEKLVPSLAHATVFLRLLSRAAIGAEITQYTTFYNGPKRKDDADGPEQMHIVLVDNHRTEMLGSFLRPMLRCIRCGACMNHCPVYASVGGHAYGAVYPGPMGSVLTPAMRDLKSTKHLPNACTLNGRCKEVCPVNIPLTDMLRSLRARQHDAGLTPPVTKWALRGWGWLARRPKLYHRVTGLAVFVMRVWSMNKGRIRRFPMAGNWTRHRDLPQPELGTFMQQYKRRQGK</sequence>
<keyword evidence="7" id="KW-0411">Iron-sulfur</keyword>
<name>A0A6I6IXQ6_9RHOB</name>
<feature type="domain" description="4Fe-4S ferredoxin-type" evidence="8">
    <location>
        <begin position="301"/>
        <end position="331"/>
    </location>
</feature>
<dbReference type="KEGG" id="rom:EI983_18990"/>
<keyword evidence="5" id="KW-0249">Electron transport</keyword>
<dbReference type="InterPro" id="IPR003741">
    <property type="entry name" value="LUD_dom"/>
</dbReference>
<evidence type="ECO:0000256" key="4">
    <source>
        <dbReference type="ARBA" id="ARBA00022737"/>
    </source>
</evidence>
<dbReference type="InterPro" id="IPR009051">
    <property type="entry name" value="Helical_ferredxn"/>
</dbReference>
<dbReference type="InterPro" id="IPR037171">
    <property type="entry name" value="NagB/RpiA_transferase-like"/>
</dbReference>
<dbReference type="GO" id="GO:0006089">
    <property type="term" value="P:lactate metabolic process"/>
    <property type="evidence" value="ECO:0007669"/>
    <property type="project" value="InterPro"/>
</dbReference>
<keyword evidence="4" id="KW-0677">Repeat</keyword>
<dbReference type="SUPFAM" id="SSF100950">
    <property type="entry name" value="NagB/RpiA/CoA transferase-like"/>
    <property type="match status" value="1"/>
</dbReference>
<protein>
    <submittedName>
        <fullName evidence="9">Lactate utilization protein</fullName>
    </submittedName>
</protein>
<keyword evidence="10" id="KW-1185">Reference proteome</keyword>
<evidence type="ECO:0000259" key="8">
    <source>
        <dbReference type="PROSITE" id="PS51379"/>
    </source>
</evidence>
<dbReference type="InterPro" id="IPR024569">
    <property type="entry name" value="LutB_C"/>
</dbReference>
<dbReference type="Pfam" id="PF11870">
    <property type="entry name" value="LutB_C"/>
    <property type="match status" value="1"/>
</dbReference>
<organism evidence="9 10">
    <name type="scientific">Roseovarius faecimaris</name>
    <dbReference type="NCBI Taxonomy" id="2494550"/>
    <lineage>
        <taxon>Bacteria</taxon>
        <taxon>Pseudomonadati</taxon>
        <taxon>Pseudomonadota</taxon>
        <taxon>Alphaproteobacteria</taxon>
        <taxon>Rhodobacterales</taxon>
        <taxon>Roseobacteraceae</taxon>
        <taxon>Roseovarius</taxon>
    </lineage>
</organism>
<dbReference type="Pfam" id="PF13183">
    <property type="entry name" value="Fer4_8"/>
    <property type="match status" value="1"/>
</dbReference>
<dbReference type="RefSeq" id="WP_157708918.1">
    <property type="nucleotide sequence ID" value="NZ_CP034348.1"/>
</dbReference>
<dbReference type="Proteomes" id="UP000428330">
    <property type="component" value="Chromosome"/>
</dbReference>
<evidence type="ECO:0000256" key="6">
    <source>
        <dbReference type="ARBA" id="ARBA00023004"/>
    </source>
</evidence>
<evidence type="ECO:0000256" key="7">
    <source>
        <dbReference type="ARBA" id="ARBA00023014"/>
    </source>
</evidence>
<dbReference type="PROSITE" id="PS51379">
    <property type="entry name" value="4FE4S_FER_2"/>
    <property type="match status" value="1"/>
</dbReference>
<dbReference type="Gene3D" id="1.10.1060.10">
    <property type="entry name" value="Alpha-helical ferredoxin"/>
    <property type="match status" value="1"/>
</dbReference>
<keyword evidence="1" id="KW-0813">Transport</keyword>
<dbReference type="OrthoDB" id="5289041at2"/>
<dbReference type="InterPro" id="IPR024185">
    <property type="entry name" value="FTHF_cligase-like_sf"/>
</dbReference>
<dbReference type="EMBL" id="CP034348">
    <property type="protein sequence ID" value="QGY00238.1"/>
    <property type="molecule type" value="Genomic_DNA"/>
</dbReference>
<dbReference type="InterPro" id="IPR017900">
    <property type="entry name" value="4Fe4S_Fe_S_CS"/>
</dbReference>
<reference evidence="10" key="1">
    <citation type="submission" date="2018-12" db="EMBL/GenBank/DDBJ databases">
        <title>Complete genome sequence of Roseovarius sp. MME-070.</title>
        <authorList>
            <person name="Nam Y.-D."/>
            <person name="Kang J."/>
            <person name="Chung W.-H."/>
            <person name="Park Y.S."/>
        </authorList>
    </citation>
    <scope>NUCLEOTIDE SEQUENCE [LARGE SCALE GENOMIC DNA]</scope>
    <source>
        <strain evidence="10">MME-070</strain>
    </source>
</reference>
<dbReference type="InterPro" id="IPR017896">
    <property type="entry name" value="4Fe4S_Fe-S-bd"/>
</dbReference>
<gene>
    <name evidence="9" type="ORF">EI983_18990</name>
</gene>
<dbReference type="Gene3D" id="3.40.50.10420">
    <property type="entry name" value="NagB/RpiA/CoA transferase-like"/>
    <property type="match status" value="1"/>
</dbReference>
<keyword evidence="2" id="KW-0004">4Fe-4S</keyword>
<dbReference type="AlphaFoldDB" id="A0A6I6IXQ6"/>
<dbReference type="PANTHER" id="PTHR47153">
    <property type="entry name" value="LACTATE UTILIZATION PROTEIN B"/>
    <property type="match status" value="1"/>
</dbReference>
<accession>A0A6I6IXQ6</accession>
<dbReference type="Pfam" id="PF02589">
    <property type="entry name" value="LUD_dom"/>
    <property type="match status" value="1"/>
</dbReference>
<evidence type="ECO:0000313" key="10">
    <source>
        <dbReference type="Proteomes" id="UP000428330"/>
    </source>
</evidence>
<dbReference type="SUPFAM" id="SSF46548">
    <property type="entry name" value="alpha-helical ferredoxin"/>
    <property type="match status" value="1"/>
</dbReference>
<proteinExistence type="predicted"/>
<keyword evidence="6" id="KW-0408">Iron</keyword>
<evidence type="ECO:0000313" key="9">
    <source>
        <dbReference type="EMBL" id="QGY00238.1"/>
    </source>
</evidence>